<evidence type="ECO:0000256" key="5">
    <source>
        <dbReference type="PROSITE-ProRule" id="PRU01248"/>
    </source>
</evidence>
<comment type="caution">
    <text evidence="8">The sequence shown here is derived from an EMBL/GenBank/DDBJ whole genome shotgun (WGS) entry which is preliminary data.</text>
</comment>
<keyword evidence="4" id="KW-0233">DNA recombination</keyword>
<dbReference type="InterPro" id="IPR013762">
    <property type="entry name" value="Integrase-like_cat_sf"/>
</dbReference>
<dbReference type="InterPro" id="IPR011010">
    <property type="entry name" value="DNA_brk_join_enz"/>
</dbReference>
<dbReference type="GO" id="GO:0015074">
    <property type="term" value="P:DNA integration"/>
    <property type="evidence" value="ECO:0007669"/>
    <property type="project" value="UniProtKB-KW"/>
</dbReference>
<evidence type="ECO:0000256" key="4">
    <source>
        <dbReference type="ARBA" id="ARBA00023172"/>
    </source>
</evidence>
<evidence type="ECO:0000313" key="8">
    <source>
        <dbReference type="EMBL" id="OAM16356.1"/>
    </source>
</evidence>
<feature type="domain" description="Core-binding (CB)" evidence="7">
    <location>
        <begin position="69"/>
        <end position="150"/>
    </location>
</feature>
<organism evidence="8 9">
    <name type="scientific">Eikenella corrodens</name>
    <dbReference type="NCBI Taxonomy" id="539"/>
    <lineage>
        <taxon>Bacteria</taxon>
        <taxon>Pseudomonadati</taxon>
        <taxon>Pseudomonadota</taxon>
        <taxon>Betaproteobacteria</taxon>
        <taxon>Neisseriales</taxon>
        <taxon>Neisseriaceae</taxon>
        <taxon>Eikenella</taxon>
    </lineage>
</organism>
<evidence type="ECO:0000313" key="9">
    <source>
        <dbReference type="Proteomes" id="UP000078003"/>
    </source>
</evidence>
<dbReference type="InterPro" id="IPR044068">
    <property type="entry name" value="CB"/>
</dbReference>
<dbReference type="InterPro" id="IPR002104">
    <property type="entry name" value="Integrase_catalytic"/>
</dbReference>
<evidence type="ECO:0000259" key="7">
    <source>
        <dbReference type="PROSITE" id="PS51900"/>
    </source>
</evidence>
<dbReference type="InterPro" id="IPR050090">
    <property type="entry name" value="Tyrosine_recombinase_XerCD"/>
</dbReference>
<dbReference type="GO" id="GO:0003677">
    <property type="term" value="F:DNA binding"/>
    <property type="evidence" value="ECO:0007669"/>
    <property type="project" value="UniProtKB-UniRule"/>
</dbReference>
<feature type="domain" description="Tyr recombinase" evidence="6">
    <location>
        <begin position="170"/>
        <end position="348"/>
    </location>
</feature>
<evidence type="ECO:0000256" key="3">
    <source>
        <dbReference type="ARBA" id="ARBA00023125"/>
    </source>
</evidence>
<evidence type="ECO:0000259" key="6">
    <source>
        <dbReference type="PROSITE" id="PS51898"/>
    </source>
</evidence>
<sequence length="348" mass="40489">MKSATRNLPARMRAKTTSSGKVYYYYDTCAKPRKWLALGSDFFEALRKYADYEQEYCEQQIHGRLNAALTFRYVANRYKREVLPKKSPATQADNLRELEKLLEFFDDPPAPINEIEPVNIREYLDWRSQTAKVRANREIALFSHIFNKAREWGYTSKENPCRGVSRNKESGRDVYVHDDVFWQVYGVAERHIQFIMLVAYLTGQRVADCLKIKTGDIRDGELYVRQNKVKTRLRIRITGLLEEVITQLLQERGEQRHDRLFVYMGGRHAYLGQPLTTSMLRGGMDRARENAGIDKADFQFRDLRAKAATDKDESISLEAASRLLGHSSQTMTMHYIRNRKGKLVDPTK</sequence>
<dbReference type="AlphaFoldDB" id="A0A1A9RDJ2"/>
<reference evidence="9" key="1">
    <citation type="submission" date="2016-05" db="EMBL/GenBank/DDBJ databases">
        <title>Draft genome of Corynebacterium afermentans subsp. afermentans LCDC 88199T.</title>
        <authorList>
            <person name="Bernier A.-M."/>
            <person name="Bernard K."/>
        </authorList>
    </citation>
    <scope>NUCLEOTIDE SEQUENCE [LARGE SCALE GENOMIC DNA]</scope>
    <source>
        <strain evidence="9">NML01-0328</strain>
    </source>
</reference>
<comment type="similarity">
    <text evidence="1">Belongs to the 'phage' integrase family.</text>
</comment>
<keyword evidence="3 5" id="KW-0238">DNA-binding</keyword>
<name>A0A1A9RDJ2_EIKCO</name>
<dbReference type="Proteomes" id="UP000078003">
    <property type="component" value="Unassembled WGS sequence"/>
</dbReference>
<dbReference type="GO" id="GO:0006310">
    <property type="term" value="P:DNA recombination"/>
    <property type="evidence" value="ECO:0007669"/>
    <property type="project" value="UniProtKB-KW"/>
</dbReference>
<gene>
    <name evidence="8" type="ORF">A7P85_06480</name>
</gene>
<dbReference type="SUPFAM" id="SSF56349">
    <property type="entry name" value="DNA breaking-rejoining enzymes"/>
    <property type="match status" value="1"/>
</dbReference>
<accession>A0A1A9RDJ2</accession>
<dbReference type="PANTHER" id="PTHR30349">
    <property type="entry name" value="PHAGE INTEGRASE-RELATED"/>
    <property type="match status" value="1"/>
</dbReference>
<evidence type="ECO:0000256" key="1">
    <source>
        <dbReference type="ARBA" id="ARBA00008857"/>
    </source>
</evidence>
<evidence type="ECO:0000256" key="2">
    <source>
        <dbReference type="ARBA" id="ARBA00022908"/>
    </source>
</evidence>
<dbReference type="Pfam" id="PF00589">
    <property type="entry name" value="Phage_integrase"/>
    <property type="match status" value="1"/>
</dbReference>
<protein>
    <recommendedName>
        <fullName evidence="10">Integrase</fullName>
    </recommendedName>
</protein>
<dbReference type="Gene3D" id="1.10.150.130">
    <property type="match status" value="1"/>
</dbReference>
<proteinExistence type="inferred from homology"/>
<keyword evidence="2" id="KW-0229">DNA integration</keyword>
<dbReference type="PROSITE" id="PS51898">
    <property type="entry name" value="TYR_RECOMBINASE"/>
    <property type="match status" value="1"/>
</dbReference>
<dbReference type="InterPro" id="IPR010998">
    <property type="entry name" value="Integrase_recombinase_N"/>
</dbReference>
<dbReference type="PANTHER" id="PTHR30349:SF64">
    <property type="entry name" value="PROPHAGE INTEGRASE INTD-RELATED"/>
    <property type="match status" value="1"/>
</dbReference>
<dbReference type="PROSITE" id="PS51900">
    <property type="entry name" value="CB"/>
    <property type="match status" value="1"/>
</dbReference>
<dbReference type="Gene3D" id="1.10.443.10">
    <property type="entry name" value="Intergrase catalytic core"/>
    <property type="match status" value="1"/>
</dbReference>
<dbReference type="EMBL" id="LXSF01000006">
    <property type="protein sequence ID" value="OAM16356.1"/>
    <property type="molecule type" value="Genomic_DNA"/>
</dbReference>
<evidence type="ECO:0008006" key="10">
    <source>
        <dbReference type="Google" id="ProtNLM"/>
    </source>
</evidence>